<evidence type="ECO:0000313" key="3">
    <source>
        <dbReference type="Proteomes" id="UP000253551"/>
    </source>
</evidence>
<evidence type="ECO:0000313" key="2">
    <source>
        <dbReference type="EMBL" id="RCH85016.1"/>
    </source>
</evidence>
<reference evidence="2 3" key="1">
    <citation type="journal article" date="2018" name="G3 (Bethesda)">
        <title>Phylogenetic and Phylogenomic Definition of Rhizopus Species.</title>
        <authorList>
            <person name="Gryganskyi A.P."/>
            <person name="Golan J."/>
            <person name="Dolatabadi S."/>
            <person name="Mondo S."/>
            <person name="Robb S."/>
            <person name="Idnurm A."/>
            <person name="Muszewska A."/>
            <person name="Steczkiewicz K."/>
            <person name="Masonjones S."/>
            <person name="Liao H.L."/>
            <person name="Gajdeczka M.T."/>
            <person name="Anike F."/>
            <person name="Vuek A."/>
            <person name="Anishchenko I.M."/>
            <person name="Voigt K."/>
            <person name="de Hoog G.S."/>
            <person name="Smith M.E."/>
            <person name="Heitman J."/>
            <person name="Vilgalys R."/>
            <person name="Stajich J.E."/>
        </authorList>
    </citation>
    <scope>NUCLEOTIDE SEQUENCE [LARGE SCALE GENOMIC DNA]</scope>
    <source>
        <strain evidence="2 3">LSU 92-RS-03</strain>
    </source>
</reference>
<keyword evidence="2" id="KW-0418">Kinase</keyword>
<dbReference type="InterPro" id="IPR027417">
    <property type="entry name" value="P-loop_NTPase"/>
</dbReference>
<dbReference type="GO" id="GO:0016301">
    <property type="term" value="F:kinase activity"/>
    <property type="evidence" value="ECO:0007669"/>
    <property type="project" value="UniProtKB-KW"/>
</dbReference>
<evidence type="ECO:0000259" key="1">
    <source>
        <dbReference type="Pfam" id="PF00485"/>
    </source>
</evidence>
<proteinExistence type="predicted"/>
<dbReference type="GO" id="GO:0005524">
    <property type="term" value="F:ATP binding"/>
    <property type="evidence" value="ECO:0007669"/>
    <property type="project" value="InterPro"/>
</dbReference>
<dbReference type="OrthoDB" id="10041966at2759"/>
<feature type="domain" description="Phosphoribulokinase/uridine kinase" evidence="1">
    <location>
        <begin position="9"/>
        <end position="156"/>
    </location>
</feature>
<dbReference type="Proteomes" id="UP000253551">
    <property type="component" value="Unassembled WGS sequence"/>
</dbReference>
<organism evidence="2 3">
    <name type="scientific">Rhizopus stolonifer</name>
    <name type="common">Rhizopus nigricans</name>
    <dbReference type="NCBI Taxonomy" id="4846"/>
    <lineage>
        <taxon>Eukaryota</taxon>
        <taxon>Fungi</taxon>
        <taxon>Fungi incertae sedis</taxon>
        <taxon>Mucoromycota</taxon>
        <taxon>Mucoromycotina</taxon>
        <taxon>Mucoromycetes</taxon>
        <taxon>Mucorales</taxon>
        <taxon>Mucorineae</taxon>
        <taxon>Rhizopodaceae</taxon>
        <taxon>Rhizopus</taxon>
    </lineage>
</organism>
<keyword evidence="3" id="KW-1185">Reference proteome</keyword>
<keyword evidence="2" id="KW-0808">Transferase</keyword>
<dbReference type="Pfam" id="PF00485">
    <property type="entry name" value="PRK"/>
    <property type="match status" value="1"/>
</dbReference>
<accession>A0A367J539</accession>
<dbReference type="PANTHER" id="PTHR10285">
    <property type="entry name" value="URIDINE KINASE"/>
    <property type="match status" value="1"/>
</dbReference>
<comment type="caution">
    <text evidence="2">The sequence shown here is derived from an EMBL/GenBank/DDBJ whole genome shotgun (WGS) entry which is preliminary data.</text>
</comment>
<sequence>MEKPQVVTIGISGPSCSGKTTLALLLKKLLENVITINLDEFYKPDSQIPKDETTGLANWESPEALDFDSLNKAINRARSDPLSLLAEPHKLLQNNHHGSDLLSKQDFAHLFDSLDALKDIVFIIVEGFLLFYDEKVCANLDTMFFCNASRQVLKQRRESRPGYVTLEGYWVDPPGYFDQLVWPQFLKWNQHILDETKRDPRILVISTDATSAQDMASFAVHTIEHQHTKK</sequence>
<dbReference type="EMBL" id="PJQM01004282">
    <property type="protein sequence ID" value="RCH85016.1"/>
    <property type="molecule type" value="Genomic_DNA"/>
</dbReference>
<dbReference type="Gene3D" id="3.40.50.300">
    <property type="entry name" value="P-loop containing nucleotide triphosphate hydrolases"/>
    <property type="match status" value="1"/>
</dbReference>
<dbReference type="SUPFAM" id="SSF52540">
    <property type="entry name" value="P-loop containing nucleoside triphosphate hydrolases"/>
    <property type="match status" value="1"/>
</dbReference>
<dbReference type="STRING" id="4846.A0A367J539"/>
<name>A0A367J539_RHIST</name>
<dbReference type="InterPro" id="IPR006083">
    <property type="entry name" value="PRK/URK"/>
</dbReference>
<gene>
    <name evidence="2" type="primary">NRK1_1</name>
    <name evidence="2" type="ORF">CU098_006658</name>
</gene>
<protein>
    <submittedName>
        <fullName evidence="2">Ribosylnicotinamide kinase</fullName>
    </submittedName>
</protein>
<dbReference type="AlphaFoldDB" id="A0A367J539"/>